<feature type="coiled-coil region" evidence="8">
    <location>
        <begin position="96"/>
        <end position="144"/>
    </location>
</feature>
<keyword evidence="3" id="KW-0812">Transmembrane</keyword>
<name>A0AAD4PCF4_PERFH</name>
<evidence type="ECO:0000256" key="5">
    <source>
        <dbReference type="ARBA" id="ARBA00023054"/>
    </source>
</evidence>
<dbReference type="Gene3D" id="1.20.5.340">
    <property type="match status" value="1"/>
</dbReference>
<dbReference type="EMBL" id="SDAM02000055">
    <property type="protein sequence ID" value="KAH6833727.1"/>
    <property type="molecule type" value="Genomic_DNA"/>
</dbReference>
<keyword evidence="6" id="KW-0496">Mitochondrion</keyword>
<sequence>MGFVKRVTELGLKSVSELRVANAAASPKSYRSFSSNSSTTNRLKDELISPPLHNLPAVRKLEALGIPSEHVRAITSAMTRALDENYNPIVQNLVTNSEMQNILKALEANSRELKFELQGYQEELHQLQLEVEKLQKNSEIMRCKITNAAAPPHPDLNLEREKQQ</sequence>
<keyword evidence="10" id="KW-1185">Reference proteome</keyword>
<evidence type="ECO:0000256" key="4">
    <source>
        <dbReference type="ARBA" id="ARBA00022989"/>
    </source>
</evidence>
<dbReference type="Pfam" id="PF07798">
    <property type="entry name" value="CCDC90-like"/>
    <property type="match status" value="1"/>
</dbReference>
<evidence type="ECO:0000256" key="2">
    <source>
        <dbReference type="ARBA" id="ARBA00004370"/>
    </source>
</evidence>
<keyword evidence="5 8" id="KW-0175">Coiled coil</keyword>
<dbReference type="PANTHER" id="PTHR14360">
    <property type="entry name" value="PROTEIN FMP32, MITOCHONDRIAL"/>
    <property type="match status" value="1"/>
</dbReference>
<evidence type="ECO:0000313" key="9">
    <source>
        <dbReference type="EMBL" id="KAH6833727.1"/>
    </source>
</evidence>
<evidence type="ECO:0000256" key="6">
    <source>
        <dbReference type="ARBA" id="ARBA00023128"/>
    </source>
</evidence>
<dbReference type="GO" id="GO:0005739">
    <property type="term" value="C:mitochondrion"/>
    <property type="evidence" value="ECO:0007669"/>
    <property type="project" value="UniProtKB-SubCell"/>
</dbReference>
<dbReference type="Proteomes" id="UP001190926">
    <property type="component" value="Unassembled WGS sequence"/>
</dbReference>
<evidence type="ECO:0000256" key="3">
    <source>
        <dbReference type="ARBA" id="ARBA00022692"/>
    </source>
</evidence>
<comment type="subcellular location">
    <subcellularLocation>
        <location evidence="2">Membrane</location>
    </subcellularLocation>
    <subcellularLocation>
        <location evidence="1">Mitochondrion</location>
    </subcellularLocation>
</comment>
<keyword evidence="7" id="KW-0472">Membrane</keyword>
<evidence type="ECO:0000256" key="1">
    <source>
        <dbReference type="ARBA" id="ARBA00004173"/>
    </source>
</evidence>
<evidence type="ECO:0000313" key="10">
    <source>
        <dbReference type="Proteomes" id="UP001190926"/>
    </source>
</evidence>
<accession>A0AAD4PCF4</accession>
<keyword evidence="4" id="KW-1133">Transmembrane helix</keyword>
<evidence type="ECO:0000256" key="8">
    <source>
        <dbReference type="SAM" id="Coils"/>
    </source>
</evidence>
<dbReference type="AlphaFoldDB" id="A0AAD4PCF4"/>
<dbReference type="InterPro" id="IPR024461">
    <property type="entry name" value="CCDC90-like"/>
</dbReference>
<dbReference type="PANTHER" id="PTHR14360:SF1">
    <property type="entry name" value="PROTEIN FMP32, MITOCHONDRIAL"/>
    <property type="match status" value="1"/>
</dbReference>
<proteinExistence type="predicted"/>
<comment type="caution">
    <text evidence="9">The sequence shown here is derived from an EMBL/GenBank/DDBJ whole genome shotgun (WGS) entry which is preliminary data.</text>
</comment>
<gene>
    <name evidence="9" type="ORF">C2S53_009653</name>
</gene>
<protein>
    <submittedName>
        <fullName evidence="9">Uncharacterized protein</fullName>
    </submittedName>
</protein>
<reference evidence="9 10" key="1">
    <citation type="journal article" date="2021" name="Nat. Commun.">
        <title>Incipient diploidization of the medicinal plant Perilla within 10,000 years.</title>
        <authorList>
            <person name="Zhang Y."/>
            <person name="Shen Q."/>
            <person name="Leng L."/>
            <person name="Zhang D."/>
            <person name="Chen S."/>
            <person name="Shi Y."/>
            <person name="Ning Z."/>
            <person name="Chen S."/>
        </authorList>
    </citation>
    <scope>NUCLEOTIDE SEQUENCE [LARGE SCALE GENOMIC DNA]</scope>
    <source>
        <strain evidence="10">cv. PC099</strain>
    </source>
</reference>
<organism evidence="9 10">
    <name type="scientific">Perilla frutescens var. hirtella</name>
    <name type="common">Perilla citriodora</name>
    <name type="synonym">Perilla setoyensis</name>
    <dbReference type="NCBI Taxonomy" id="608512"/>
    <lineage>
        <taxon>Eukaryota</taxon>
        <taxon>Viridiplantae</taxon>
        <taxon>Streptophyta</taxon>
        <taxon>Embryophyta</taxon>
        <taxon>Tracheophyta</taxon>
        <taxon>Spermatophyta</taxon>
        <taxon>Magnoliopsida</taxon>
        <taxon>eudicotyledons</taxon>
        <taxon>Gunneridae</taxon>
        <taxon>Pentapetalae</taxon>
        <taxon>asterids</taxon>
        <taxon>lamiids</taxon>
        <taxon>Lamiales</taxon>
        <taxon>Lamiaceae</taxon>
        <taxon>Nepetoideae</taxon>
        <taxon>Elsholtzieae</taxon>
        <taxon>Perilla</taxon>
    </lineage>
</organism>
<evidence type="ECO:0000256" key="7">
    <source>
        <dbReference type="ARBA" id="ARBA00023136"/>
    </source>
</evidence>
<dbReference type="GO" id="GO:0016020">
    <property type="term" value="C:membrane"/>
    <property type="evidence" value="ECO:0007669"/>
    <property type="project" value="UniProtKB-SubCell"/>
</dbReference>